<protein>
    <submittedName>
        <fullName evidence="1">Uncharacterized protein</fullName>
    </submittedName>
</protein>
<name>U5DEP7_AMBTC</name>
<dbReference type="EMBL" id="KI392058">
    <property type="protein sequence ID" value="ERN20690.1"/>
    <property type="molecule type" value="Genomic_DNA"/>
</dbReference>
<organism evidence="1 2">
    <name type="scientific">Amborella trichopoda</name>
    <dbReference type="NCBI Taxonomy" id="13333"/>
    <lineage>
        <taxon>Eukaryota</taxon>
        <taxon>Viridiplantae</taxon>
        <taxon>Streptophyta</taxon>
        <taxon>Embryophyta</taxon>
        <taxon>Tracheophyta</taxon>
        <taxon>Spermatophyta</taxon>
        <taxon>Magnoliopsida</taxon>
        <taxon>Amborellales</taxon>
        <taxon>Amborellaceae</taxon>
        <taxon>Amborella</taxon>
    </lineage>
</organism>
<dbReference type="HOGENOM" id="CLU_2112169_0_0_1"/>
<dbReference type="Proteomes" id="UP000017836">
    <property type="component" value="Unassembled WGS sequence"/>
</dbReference>
<reference evidence="2" key="1">
    <citation type="journal article" date="2013" name="Science">
        <title>The Amborella genome and the evolution of flowering plants.</title>
        <authorList>
            <consortium name="Amborella Genome Project"/>
        </authorList>
    </citation>
    <scope>NUCLEOTIDE SEQUENCE [LARGE SCALE GENOMIC DNA]</scope>
</reference>
<gene>
    <name evidence="1" type="ORF">AMTR_s00070p00200820</name>
</gene>
<dbReference type="Gramene" id="ERN20690">
    <property type="protein sequence ID" value="ERN20690"/>
    <property type="gene ID" value="AMTR_s00070p00200820"/>
</dbReference>
<evidence type="ECO:0000313" key="1">
    <source>
        <dbReference type="EMBL" id="ERN20690.1"/>
    </source>
</evidence>
<proteinExistence type="predicted"/>
<keyword evidence="2" id="KW-1185">Reference proteome</keyword>
<accession>U5DEP7</accession>
<sequence>MNDANWVSEKLSFLFQCFLRRDGDEIGVLRERGNEEGVWNEPCGYGIGGITEGVRWEEDGKMGVQLTKKKLDVGKREVQETRMVFVECWVGHAHNLRNSLRQAVLNSTGFALRRS</sequence>
<dbReference type="AlphaFoldDB" id="U5DEP7"/>
<evidence type="ECO:0000313" key="2">
    <source>
        <dbReference type="Proteomes" id="UP000017836"/>
    </source>
</evidence>